<gene>
    <name evidence="4" type="ORF">XM38_030180</name>
</gene>
<dbReference type="PANTHER" id="PTHR35535:SF1">
    <property type="entry name" value="HEAT SHOCK PROTEIN HSLJ"/>
    <property type="match status" value="1"/>
</dbReference>
<dbReference type="Pfam" id="PF14302">
    <property type="entry name" value="DUF4377"/>
    <property type="match status" value="1"/>
</dbReference>
<dbReference type="InterPro" id="IPR038670">
    <property type="entry name" value="HslJ-like_sf"/>
</dbReference>
<dbReference type="Pfam" id="PF03724">
    <property type="entry name" value="META"/>
    <property type="match status" value="2"/>
</dbReference>
<feature type="domain" description="DUF306" evidence="2">
    <location>
        <begin position="126"/>
        <end position="217"/>
    </location>
</feature>
<dbReference type="AlphaFoldDB" id="A0A1Z3HP17"/>
<dbReference type="Gene3D" id="2.40.128.270">
    <property type="match status" value="2"/>
</dbReference>
<dbReference type="PANTHER" id="PTHR35535">
    <property type="entry name" value="HEAT SHOCK PROTEIN HSLJ"/>
    <property type="match status" value="1"/>
</dbReference>
<protein>
    <recommendedName>
        <fullName evidence="6">DUF306 domain-containing protein</fullName>
    </recommendedName>
</protein>
<keyword evidence="1" id="KW-0732">Signal</keyword>
<feature type="signal peptide" evidence="1">
    <location>
        <begin position="1"/>
        <end position="22"/>
    </location>
</feature>
<dbReference type="InterPro" id="IPR005184">
    <property type="entry name" value="DUF306_Meta_HslJ"/>
</dbReference>
<sequence length="363" mass="40394">MAGGWPPLLTMTACSTIAMAWAQPTMASPINLWVGPEQVPCFQAADGNCLLVRQVPQSHYSLWPHAIAGFTYAAGYHYQLQVRPPDAETTAWTLVELIEQSLAPGPLEAYLWQLHRYYTSAGEVVKVLPSTTLTLEFALPNQMRGTTGCNDIQGNYQRQSQRLTLTVDSSTLFYCPEPGYMAQEVAYLNALTRTVHFQVENRELQLLDASHTPLLTFHAQVASGPALAYRLWELRGLVDHQGNWVPPLRQSRVTLIFDNQGGAIGFAGCNPFMATYERQASQLHIQSPMLGRRYCPQPEGIMTQETLFLEWLEVTASFEVRGNQLDLKTDQGKRVASFRQIVPMEEETTGNLSGSVAENSNGL</sequence>
<dbReference type="InterPro" id="IPR053147">
    <property type="entry name" value="Hsp_HslJ-like"/>
</dbReference>
<feature type="domain" description="DUF4377" evidence="3">
    <location>
        <begin position="33"/>
        <end position="100"/>
    </location>
</feature>
<dbReference type="STRING" id="1641165.XM38_10370"/>
<evidence type="ECO:0000313" key="5">
    <source>
        <dbReference type="Proteomes" id="UP000191901"/>
    </source>
</evidence>
<organism evidence="4 5">
    <name type="scientific">Halomicronema hongdechloris C2206</name>
    <dbReference type="NCBI Taxonomy" id="1641165"/>
    <lineage>
        <taxon>Bacteria</taxon>
        <taxon>Bacillati</taxon>
        <taxon>Cyanobacteriota</taxon>
        <taxon>Cyanophyceae</taxon>
        <taxon>Nodosilineales</taxon>
        <taxon>Nodosilineaceae</taxon>
        <taxon>Halomicronema</taxon>
    </lineage>
</organism>
<dbReference type="InterPro" id="IPR025485">
    <property type="entry name" value="DUF4377"/>
</dbReference>
<evidence type="ECO:0008006" key="6">
    <source>
        <dbReference type="Google" id="ProtNLM"/>
    </source>
</evidence>
<keyword evidence="5" id="KW-1185">Reference proteome</keyword>
<dbReference type="EMBL" id="CP021983">
    <property type="protein sequence ID" value="ASC72064.1"/>
    <property type="molecule type" value="Genomic_DNA"/>
</dbReference>
<dbReference type="KEGG" id="hhg:XM38_030180"/>
<evidence type="ECO:0000256" key="1">
    <source>
        <dbReference type="SAM" id="SignalP"/>
    </source>
</evidence>
<dbReference type="Proteomes" id="UP000191901">
    <property type="component" value="Chromosome"/>
</dbReference>
<evidence type="ECO:0000313" key="4">
    <source>
        <dbReference type="EMBL" id="ASC72064.1"/>
    </source>
</evidence>
<proteinExistence type="predicted"/>
<name>A0A1Z3HP17_9CYAN</name>
<evidence type="ECO:0000259" key="3">
    <source>
        <dbReference type="Pfam" id="PF14302"/>
    </source>
</evidence>
<feature type="chain" id="PRO_5012893398" description="DUF306 domain-containing protein" evidence="1">
    <location>
        <begin position="23"/>
        <end position="363"/>
    </location>
</feature>
<accession>A0A1Z3HP17</accession>
<feature type="domain" description="DUF306" evidence="2">
    <location>
        <begin position="246"/>
        <end position="339"/>
    </location>
</feature>
<evidence type="ECO:0000259" key="2">
    <source>
        <dbReference type="Pfam" id="PF03724"/>
    </source>
</evidence>
<reference evidence="4 5" key="1">
    <citation type="journal article" date="2016" name="Biochim. Biophys. Acta">
        <title>Characterization of red-shifted phycobilisomes isolated from the chlorophyll f-containing cyanobacterium Halomicronema hongdechloris.</title>
        <authorList>
            <person name="Li Y."/>
            <person name="Lin Y."/>
            <person name="Garvey C.J."/>
            <person name="Birch D."/>
            <person name="Corkery R.W."/>
            <person name="Loughlin P.C."/>
            <person name="Scheer H."/>
            <person name="Willows R.D."/>
            <person name="Chen M."/>
        </authorList>
    </citation>
    <scope>NUCLEOTIDE SEQUENCE [LARGE SCALE GENOMIC DNA]</scope>
    <source>
        <strain evidence="4 5">C2206</strain>
    </source>
</reference>
<dbReference type="OrthoDB" id="459863at2"/>